<proteinExistence type="predicted"/>
<evidence type="ECO:0000313" key="1">
    <source>
        <dbReference type="EMBL" id="MDQ0103431.1"/>
    </source>
</evidence>
<protein>
    <recommendedName>
        <fullName evidence="3">Centromere-binding protein ParB C-terminal domain-containing protein</fullName>
    </recommendedName>
</protein>
<keyword evidence="2" id="KW-1185">Reference proteome</keyword>
<evidence type="ECO:0008006" key="3">
    <source>
        <dbReference type="Google" id="ProtNLM"/>
    </source>
</evidence>
<dbReference type="Proteomes" id="UP001244563">
    <property type="component" value="Unassembled WGS sequence"/>
</dbReference>
<name>A0ABT9TP61_PAENI</name>
<accession>A0ABT9TP61</accession>
<dbReference type="RefSeq" id="WP_110506052.1">
    <property type="nucleotide sequence ID" value="NZ_BDDW01000018.1"/>
</dbReference>
<sequence>MTAVVMTGTKDATLPEILKEAPVSTPSKRTGLLDLVWTAAARVEGLQWEMDEAEESLAQAMRSAVTAGAGLPDLAIASGMSFADIEQLMAQQVAGPKP</sequence>
<reference evidence="1 2" key="1">
    <citation type="submission" date="2023-07" db="EMBL/GenBank/DDBJ databases">
        <title>Sorghum-associated microbial communities from plants grown in Nebraska, USA.</title>
        <authorList>
            <person name="Schachtman D."/>
        </authorList>
    </citation>
    <scope>NUCLEOTIDE SEQUENCE [LARGE SCALE GENOMIC DNA]</scope>
    <source>
        <strain evidence="1 2">CC523</strain>
    </source>
</reference>
<comment type="caution">
    <text evidence="1">The sequence shown here is derived from an EMBL/GenBank/DDBJ whole genome shotgun (WGS) entry which is preliminary data.</text>
</comment>
<evidence type="ECO:0000313" key="2">
    <source>
        <dbReference type="Proteomes" id="UP001244563"/>
    </source>
</evidence>
<dbReference type="GeneID" id="84019955"/>
<gene>
    <name evidence="1" type="ORF">J2T10_003096</name>
</gene>
<organism evidence="1 2">
    <name type="scientific">Paenarthrobacter nicotinovorans</name>
    <name type="common">Arthrobacter nicotinovorans</name>
    <dbReference type="NCBI Taxonomy" id="29320"/>
    <lineage>
        <taxon>Bacteria</taxon>
        <taxon>Bacillati</taxon>
        <taxon>Actinomycetota</taxon>
        <taxon>Actinomycetes</taxon>
        <taxon>Micrococcales</taxon>
        <taxon>Micrococcaceae</taxon>
        <taxon>Paenarthrobacter</taxon>
    </lineage>
</organism>
<dbReference type="EMBL" id="JAUSSW010000009">
    <property type="protein sequence ID" value="MDQ0103431.1"/>
    <property type="molecule type" value="Genomic_DNA"/>
</dbReference>